<dbReference type="Gene3D" id="3.40.140.10">
    <property type="entry name" value="Cytidine Deaminase, domain 2"/>
    <property type="match status" value="1"/>
</dbReference>
<feature type="domain" description="MPN" evidence="6">
    <location>
        <begin position="21"/>
        <end position="159"/>
    </location>
</feature>
<dbReference type="CDD" id="cd08070">
    <property type="entry name" value="MPN_like"/>
    <property type="match status" value="1"/>
</dbReference>
<sequence length="173" mass="17786">MPPAPCWAGWWSVVAADPLRRLILPKTLAEALVAGAREALPCEVCGLLVGRRVGDAAVVEAGVAVANTDPRPETGFAINPYDRLAVQRAARAEGWGVLGSWHSHPSGEARPSARDAAQATEGGLVWLIVAPHVAEVAAFVAVCGAGQGAFLALEIVLSGPGPASPACPFPPYL</sequence>
<dbReference type="PROSITE" id="PS50249">
    <property type="entry name" value="MPN"/>
    <property type="match status" value="1"/>
</dbReference>
<dbReference type="PATRIC" id="fig|1150469.3.peg.2112"/>
<name>H6SKI8_PARPM</name>
<dbReference type="HOGENOM" id="CLU_116765_4_2_5"/>
<dbReference type="STRING" id="1150469.RSPPHO_01877"/>
<dbReference type="GO" id="GO:0008235">
    <property type="term" value="F:metalloexopeptidase activity"/>
    <property type="evidence" value="ECO:0007669"/>
    <property type="project" value="TreeGrafter"/>
</dbReference>
<evidence type="ECO:0000313" key="7">
    <source>
        <dbReference type="EMBL" id="CCG08503.1"/>
    </source>
</evidence>
<organism evidence="7 8">
    <name type="scientific">Pararhodospirillum photometricum DSM 122</name>
    <dbReference type="NCBI Taxonomy" id="1150469"/>
    <lineage>
        <taxon>Bacteria</taxon>
        <taxon>Pseudomonadati</taxon>
        <taxon>Pseudomonadota</taxon>
        <taxon>Alphaproteobacteria</taxon>
        <taxon>Rhodospirillales</taxon>
        <taxon>Rhodospirillaceae</taxon>
        <taxon>Pararhodospirillum</taxon>
    </lineage>
</organism>
<evidence type="ECO:0000256" key="3">
    <source>
        <dbReference type="ARBA" id="ARBA00022801"/>
    </source>
</evidence>
<keyword evidence="8" id="KW-1185">Reference proteome</keyword>
<dbReference type="KEGG" id="rpm:RSPPHO_01877"/>
<keyword evidence="4" id="KW-0862">Zinc</keyword>
<evidence type="ECO:0000313" key="8">
    <source>
        <dbReference type="Proteomes" id="UP000033220"/>
    </source>
</evidence>
<dbReference type="AlphaFoldDB" id="H6SKI8"/>
<reference evidence="7 8" key="1">
    <citation type="submission" date="2012-02" db="EMBL/GenBank/DDBJ databases">
        <title>Shotgun genome sequence of Phaeospirillum photometricum DSM 122.</title>
        <authorList>
            <person name="Duquesne K."/>
            <person name="Sturgis J."/>
        </authorList>
    </citation>
    <scope>NUCLEOTIDE SEQUENCE [LARGE SCALE GENOMIC DNA]</scope>
    <source>
        <strain evidence="8">DSM122</strain>
    </source>
</reference>
<dbReference type="PANTHER" id="PTHR34858:SF1">
    <property type="entry name" value="CYSO-CYSTEINE PEPTIDASE"/>
    <property type="match status" value="1"/>
</dbReference>
<dbReference type="GO" id="GO:0008270">
    <property type="term" value="F:zinc ion binding"/>
    <property type="evidence" value="ECO:0007669"/>
    <property type="project" value="TreeGrafter"/>
</dbReference>
<dbReference type="InterPro" id="IPR028090">
    <property type="entry name" value="JAB_dom_prok"/>
</dbReference>
<keyword evidence="1" id="KW-0645">Protease</keyword>
<protein>
    <submittedName>
        <fullName evidence="7">Mov34/MPN/PAD-1</fullName>
    </submittedName>
</protein>
<dbReference type="PANTHER" id="PTHR34858">
    <property type="entry name" value="CYSO-CYSTEINE PEPTIDASE"/>
    <property type="match status" value="1"/>
</dbReference>
<keyword evidence="3" id="KW-0378">Hydrolase</keyword>
<dbReference type="GO" id="GO:0006508">
    <property type="term" value="P:proteolysis"/>
    <property type="evidence" value="ECO:0007669"/>
    <property type="project" value="UniProtKB-KW"/>
</dbReference>
<dbReference type="InterPro" id="IPR037518">
    <property type="entry name" value="MPN"/>
</dbReference>
<proteinExistence type="predicted"/>
<keyword evidence="2" id="KW-0479">Metal-binding</keyword>
<evidence type="ECO:0000256" key="2">
    <source>
        <dbReference type="ARBA" id="ARBA00022723"/>
    </source>
</evidence>
<accession>H6SKI8</accession>
<evidence type="ECO:0000259" key="6">
    <source>
        <dbReference type="PROSITE" id="PS50249"/>
    </source>
</evidence>
<evidence type="ECO:0000256" key="4">
    <source>
        <dbReference type="ARBA" id="ARBA00022833"/>
    </source>
</evidence>
<dbReference type="EMBL" id="HE663493">
    <property type="protein sequence ID" value="CCG08503.1"/>
    <property type="molecule type" value="Genomic_DNA"/>
</dbReference>
<keyword evidence="5" id="KW-0482">Metalloprotease</keyword>
<dbReference type="InterPro" id="IPR051929">
    <property type="entry name" value="VirAsm_ModProt"/>
</dbReference>
<evidence type="ECO:0000256" key="1">
    <source>
        <dbReference type="ARBA" id="ARBA00022670"/>
    </source>
</evidence>
<dbReference type="SUPFAM" id="SSF102712">
    <property type="entry name" value="JAB1/MPN domain"/>
    <property type="match status" value="1"/>
</dbReference>
<gene>
    <name evidence="7" type="ORF">RSPPHO_01877</name>
</gene>
<dbReference type="Proteomes" id="UP000033220">
    <property type="component" value="Chromosome DSM 122"/>
</dbReference>
<dbReference type="eggNOG" id="COG1310">
    <property type="taxonomic scope" value="Bacteria"/>
</dbReference>
<evidence type="ECO:0000256" key="5">
    <source>
        <dbReference type="ARBA" id="ARBA00023049"/>
    </source>
</evidence>
<dbReference type="Pfam" id="PF14464">
    <property type="entry name" value="Prok-JAB"/>
    <property type="match status" value="1"/>
</dbReference>